<evidence type="ECO:0000313" key="10">
    <source>
        <dbReference type="Proteomes" id="UP000306912"/>
    </source>
</evidence>
<comment type="function">
    <text evidence="5">Bidirectionally degrades single-stranded DNA into large acid-insoluble oligonucleotides, which are then degraded further into small acid-soluble oligonucleotides.</text>
</comment>
<dbReference type="HAMAP" id="MF_00378">
    <property type="entry name" value="Exonuc_7_L"/>
    <property type="match status" value="1"/>
</dbReference>
<evidence type="ECO:0000256" key="6">
    <source>
        <dbReference type="RuleBase" id="RU004355"/>
    </source>
</evidence>
<proteinExistence type="inferred from homology"/>
<comment type="similarity">
    <text evidence="5 6">Belongs to the XseA family.</text>
</comment>
<reference evidence="9 10" key="1">
    <citation type="submission" date="2019-05" db="EMBL/GenBank/DDBJ databases">
        <title>Culicoidintestinum kansasii gen. nov., sp. nov. from the gastrointestinal tract of the biting midge, Culicoides sonorensis.</title>
        <authorList>
            <person name="Neupane S."/>
            <person name="Ghosh A."/>
            <person name="Gunther S."/>
            <person name="Martin K."/>
            <person name="Zurek L."/>
        </authorList>
    </citation>
    <scope>NUCLEOTIDE SEQUENCE [LARGE SCALE GENOMIC DNA]</scope>
    <source>
        <strain evidence="9 10">CS-1</strain>
    </source>
</reference>
<keyword evidence="2 5" id="KW-0540">Nuclease</keyword>
<dbReference type="RefSeq" id="WP_138190767.1">
    <property type="nucleotide sequence ID" value="NZ_VBWP01000004.1"/>
</dbReference>
<dbReference type="FunCoup" id="A0A5R8QCG1">
    <property type="interactions" value="332"/>
</dbReference>
<dbReference type="AlphaFoldDB" id="A0A5R8QCG1"/>
<evidence type="ECO:0000256" key="5">
    <source>
        <dbReference type="HAMAP-Rule" id="MF_00378"/>
    </source>
</evidence>
<dbReference type="NCBIfam" id="TIGR00237">
    <property type="entry name" value="xseA"/>
    <property type="match status" value="1"/>
</dbReference>
<comment type="caution">
    <text evidence="9">The sequence shown here is derived from an EMBL/GenBank/DDBJ whole genome shotgun (WGS) entry which is preliminary data.</text>
</comment>
<comment type="catalytic activity">
    <reaction evidence="5 6">
        <text>Exonucleolytic cleavage in either 5'- to 3'- or 3'- to 5'-direction to yield nucleoside 5'-phosphates.</text>
        <dbReference type="EC" id="3.1.11.6"/>
    </reaction>
</comment>
<accession>A0A5R8QCG1</accession>
<dbReference type="InterPro" id="IPR025824">
    <property type="entry name" value="OB-fold_nuc-bd_dom"/>
</dbReference>
<evidence type="ECO:0000256" key="2">
    <source>
        <dbReference type="ARBA" id="ARBA00022722"/>
    </source>
</evidence>
<protein>
    <recommendedName>
        <fullName evidence="5">Exodeoxyribonuclease 7 large subunit</fullName>
        <ecNumber evidence="5">3.1.11.6</ecNumber>
    </recommendedName>
    <alternativeName>
        <fullName evidence="5">Exodeoxyribonuclease VII large subunit</fullName>
        <shortName evidence="5">Exonuclease VII large subunit</shortName>
    </alternativeName>
</protein>
<dbReference type="GO" id="GO:0006308">
    <property type="term" value="P:DNA catabolic process"/>
    <property type="evidence" value="ECO:0007669"/>
    <property type="project" value="UniProtKB-UniRule"/>
</dbReference>
<comment type="subcellular location">
    <subcellularLocation>
        <location evidence="5 6">Cytoplasm</location>
    </subcellularLocation>
</comment>
<evidence type="ECO:0000256" key="4">
    <source>
        <dbReference type="ARBA" id="ARBA00022839"/>
    </source>
</evidence>
<dbReference type="InParanoid" id="A0A5R8QCG1"/>
<name>A0A5R8QCG1_9FIRM</name>
<keyword evidence="4 5" id="KW-0269">Exonuclease</keyword>
<dbReference type="Proteomes" id="UP000306912">
    <property type="component" value="Unassembled WGS sequence"/>
</dbReference>
<gene>
    <name evidence="5" type="primary">xseA</name>
    <name evidence="9" type="ORF">FEZ08_05780</name>
</gene>
<evidence type="ECO:0000256" key="3">
    <source>
        <dbReference type="ARBA" id="ARBA00022801"/>
    </source>
</evidence>
<dbReference type="PANTHER" id="PTHR30008:SF0">
    <property type="entry name" value="EXODEOXYRIBONUCLEASE 7 LARGE SUBUNIT"/>
    <property type="match status" value="1"/>
</dbReference>
<dbReference type="GO" id="GO:0008855">
    <property type="term" value="F:exodeoxyribonuclease VII activity"/>
    <property type="evidence" value="ECO:0007669"/>
    <property type="project" value="UniProtKB-UniRule"/>
</dbReference>
<dbReference type="OrthoDB" id="9802795at2"/>
<dbReference type="EC" id="3.1.11.6" evidence="5"/>
<keyword evidence="3 5" id="KW-0378">Hydrolase</keyword>
<evidence type="ECO:0000256" key="1">
    <source>
        <dbReference type="ARBA" id="ARBA00022490"/>
    </source>
</evidence>
<organism evidence="9 10">
    <name type="scientific">Culicoidibacter larvae</name>
    <dbReference type="NCBI Taxonomy" id="2579976"/>
    <lineage>
        <taxon>Bacteria</taxon>
        <taxon>Bacillati</taxon>
        <taxon>Bacillota</taxon>
        <taxon>Culicoidibacteria</taxon>
        <taxon>Culicoidibacterales</taxon>
        <taxon>Culicoidibacteraceae</taxon>
        <taxon>Culicoidibacter</taxon>
    </lineage>
</organism>
<evidence type="ECO:0000259" key="8">
    <source>
        <dbReference type="Pfam" id="PF13742"/>
    </source>
</evidence>
<comment type="subunit">
    <text evidence="5">Heterooligomer composed of large and small subunits.</text>
</comment>
<keyword evidence="10" id="KW-1185">Reference proteome</keyword>
<feature type="domain" description="Exonuclease VII large subunit C-terminal" evidence="7">
    <location>
        <begin position="124"/>
        <end position="416"/>
    </location>
</feature>
<evidence type="ECO:0000259" key="7">
    <source>
        <dbReference type="Pfam" id="PF02601"/>
    </source>
</evidence>
<dbReference type="Pfam" id="PF13742">
    <property type="entry name" value="tRNA_anti_2"/>
    <property type="match status" value="1"/>
</dbReference>
<dbReference type="GO" id="GO:0009318">
    <property type="term" value="C:exodeoxyribonuclease VII complex"/>
    <property type="evidence" value="ECO:0007669"/>
    <property type="project" value="UniProtKB-UniRule"/>
</dbReference>
<dbReference type="EMBL" id="VBWP01000004">
    <property type="protein sequence ID" value="TLG74215.1"/>
    <property type="molecule type" value="Genomic_DNA"/>
</dbReference>
<dbReference type="CDD" id="cd04489">
    <property type="entry name" value="ExoVII_LU_OBF"/>
    <property type="match status" value="1"/>
</dbReference>
<dbReference type="GO" id="GO:0005737">
    <property type="term" value="C:cytoplasm"/>
    <property type="evidence" value="ECO:0007669"/>
    <property type="project" value="UniProtKB-SubCell"/>
</dbReference>
<dbReference type="InterPro" id="IPR003753">
    <property type="entry name" value="Exonuc_VII_L"/>
</dbReference>
<keyword evidence="1 5" id="KW-0963">Cytoplasm</keyword>
<dbReference type="InterPro" id="IPR020579">
    <property type="entry name" value="Exonuc_VII_lsu_C"/>
</dbReference>
<sequence length="425" mass="47974">MEKPVLTVSALTKYIKLKFDRDIHLRDILLRGEISNFTHHSRGHMYFTLKDNETRIAAVCFSKAARLVPFTPENGMKVIVRGEVSVFPTTGQYQIYVDSIEEDGIGDLSVAFEKLKKQLDAEGLFDVAHKQTLPEFPKAIGIVTSSTGAALHDILSTLKRRYPIADVYIYPAIVQGELAADSIVKQIERANAAELVDVLIVGRGGGSLEDLWAFNEEKVARAIFASKLPIVSAVGHEVDFSIADFVADVRAATPTAAVVLATPDAVQLQAYVEQQGAKLYLMMQSKLERHQKQLKQIQEHAIFRYPERLYRGYQQKLDYIVSQLFQRTPKYRLAGGQEQLKHLRLRLLQSMRQKLTQTNYQFEQQRRTLNALNPLAVMERGFSVSYNEANHIIRSSDDVKINQQIKVKITDATLVCQVNEVEKNG</sequence>
<dbReference type="GO" id="GO:0003676">
    <property type="term" value="F:nucleic acid binding"/>
    <property type="evidence" value="ECO:0007669"/>
    <property type="project" value="InterPro"/>
</dbReference>
<feature type="domain" description="OB-fold nucleic acid binding" evidence="8">
    <location>
        <begin position="6"/>
        <end position="101"/>
    </location>
</feature>
<dbReference type="Pfam" id="PF02601">
    <property type="entry name" value="Exonuc_VII_L"/>
    <property type="match status" value="1"/>
</dbReference>
<evidence type="ECO:0000313" key="9">
    <source>
        <dbReference type="EMBL" id="TLG74215.1"/>
    </source>
</evidence>
<dbReference type="PANTHER" id="PTHR30008">
    <property type="entry name" value="EXODEOXYRIBONUCLEASE 7 LARGE SUBUNIT"/>
    <property type="match status" value="1"/>
</dbReference>